<evidence type="ECO:0000313" key="1">
    <source>
        <dbReference type="EMBL" id="BBI34464.1"/>
    </source>
</evidence>
<dbReference type="PANTHER" id="PTHR33639:SF2">
    <property type="entry name" value="DUF393 DOMAIN-CONTAINING PROTEIN"/>
    <property type="match status" value="1"/>
</dbReference>
<dbReference type="InterPro" id="IPR052927">
    <property type="entry name" value="DCC_oxidoreductase"/>
</dbReference>
<accession>A0A3T1D8R5</accession>
<dbReference type="RefSeq" id="WP_130611832.1">
    <property type="nucleotide sequence ID" value="NZ_AP019400.1"/>
</dbReference>
<dbReference type="AlphaFoldDB" id="A0A3T1D8R5"/>
<dbReference type="Pfam" id="PF04134">
    <property type="entry name" value="DCC1-like"/>
    <property type="match status" value="1"/>
</dbReference>
<organism evidence="1 2">
    <name type="scientific">Cohnella abietis</name>
    <dbReference type="NCBI Taxonomy" id="2507935"/>
    <lineage>
        <taxon>Bacteria</taxon>
        <taxon>Bacillati</taxon>
        <taxon>Bacillota</taxon>
        <taxon>Bacilli</taxon>
        <taxon>Bacillales</taxon>
        <taxon>Paenibacillaceae</taxon>
        <taxon>Cohnella</taxon>
    </lineage>
</organism>
<dbReference type="OrthoDB" id="9785438at2"/>
<gene>
    <name evidence="1" type="primary">yuxK</name>
    <name evidence="1" type="ORF">KCTCHS21_38630</name>
</gene>
<dbReference type="PANTHER" id="PTHR33639">
    <property type="entry name" value="THIOL-DISULFIDE OXIDOREDUCTASE DCC"/>
    <property type="match status" value="1"/>
</dbReference>
<sequence length="155" mass="18203">MRDRENHFKEPVILLIDGQCNLCHGITRFVIRRDPKALFRFASLQSVQGQRLLHKGGLSLTDLDTFVMIENGHYYIKSTAALRTCRELGGLWRLLYVGIVIPRGLRDRVYDFIANRRYRWFGRQMSCIVPTDSIRRRFLEGSSEEVQDEQQTDLR</sequence>
<dbReference type="InterPro" id="IPR007263">
    <property type="entry name" value="DCC1-like"/>
</dbReference>
<dbReference type="Proteomes" id="UP000289856">
    <property type="component" value="Chromosome"/>
</dbReference>
<evidence type="ECO:0000313" key="2">
    <source>
        <dbReference type="Proteomes" id="UP000289856"/>
    </source>
</evidence>
<dbReference type="KEGG" id="cohn:KCTCHS21_38630"/>
<name>A0A3T1D8R5_9BACL</name>
<proteinExistence type="predicted"/>
<dbReference type="EMBL" id="AP019400">
    <property type="protein sequence ID" value="BBI34464.1"/>
    <property type="molecule type" value="Genomic_DNA"/>
</dbReference>
<dbReference type="GO" id="GO:0015035">
    <property type="term" value="F:protein-disulfide reductase activity"/>
    <property type="evidence" value="ECO:0007669"/>
    <property type="project" value="InterPro"/>
</dbReference>
<reference evidence="1 2" key="1">
    <citation type="submission" date="2019-01" db="EMBL/GenBank/DDBJ databases">
        <title>Complete genome sequence of Cohnella hallensis HS21 isolated from Korean fir (Abies koreana) rhizospheric soil.</title>
        <authorList>
            <person name="Jiang L."/>
            <person name="Kang S.W."/>
            <person name="Kim S."/>
            <person name="Jung J."/>
            <person name="Kim C.Y."/>
            <person name="Kim D.H."/>
            <person name="Kim S.W."/>
            <person name="Lee J."/>
        </authorList>
    </citation>
    <scope>NUCLEOTIDE SEQUENCE [LARGE SCALE GENOMIC DNA]</scope>
    <source>
        <strain evidence="1 2">HS21</strain>
    </source>
</reference>
<protein>
    <recommendedName>
        <fullName evidence="3">Thiol-disulfide oxidoreductase</fullName>
    </recommendedName>
</protein>
<keyword evidence="2" id="KW-1185">Reference proteome</keyword>
<evidence type="ECO:0008006" key="3">
    <source>
        <dbReference type="Google" id="ProtNLM"/>
    </source>
</evidence>